<dbReference type="Proteomes" id="UP000694867">
    <property type="component" value="Unplaced"/>
</dbReference>
<dbReference type="GO" id="GO:0050769">
    <property type="term" value="P:positive regulation of neurogenesis"/>
    <property type="evidence" value="ECO:0007669"/>
    <property type="project" value="UniProtKB-ARBA"/>
</dbReference>
<dbReference type="PRINTS" id="PR00010">
    <property type="entry name" value="EGFBLOOD"/>
</dbReference>
<feature type="disulfide bond" evidence="12">
    <location>
        <begin position="605"/>
        <end position="614"/>
    </location>
</feature>
<feature type="domain" description="EGF-like" evidence="17">
    <location>
        <begin position="808"/>
        <end position="844"/>
    </location>
</feature>
<evidence type="ECO:0000256" key="12">
    <source>
        <dbReference type="PROSITE-ProRule" id="PRU00076"/>
    </source>
</evidence>
<evidence type="ECO:0000256" key="13">
    <source>
        <dbReference type="PROSITE-ProRule" id="PRU00377"/>
    </source>
</evidence>
<dbReference type="Gene3D" id="2.10.25.140">
    <property type="match status" value="1"/>
</dbReference>
<evidence type="ECO:0000256" key="2">
    <source>
        <dbReference type="ARBA" id="ARBA00005847"/>
    </source>
</evidence>
<feature type="domain" description="EGF-like" evidence="17">
    <location>
        <begin position="731"/>
        <end position="768"/>
    </location>
</feature>
<feature type="disulfide bond" evidence="12">
    <location>
        <begin position="458"/>
        <end position="467"/>
    </location>
</feature>
<evidence type="ECO:0000256" key="7">
    <source>
        <dbReference type="ARBA" id="ARBA00022737"/>
    </source>
</evidence>
<dbReference type="GO" id="GO:0000902">
    <property type="term" value="P:cell morphogenesis"/>
    <property type="evidence" value="ECO:0007669"/>
    <property type="project" value="UniProtKB-ARBA"/>
</dbReference>
<dbReference type="PROSITE" id="PS00022">
    <property type="entry name" value="EGF_1"/>
    <property type="match status" value="14"/>
</dbReference>
<dbReference type="FunFam" id="2.10.25.10:FF:000230">
    <property type="entry name" value="Delta-like protein"/>
    <property type="match status" value="1"/>
</dbReference>
<feature type="signal peptide" evidence="16">
    <location>
        <begin position="1"/>
        <end position="23"/>
    </location>
</feature>
<dbReference type="FunFam" id="2.10.25.10:FF:000434">
    <property type="entry name" value="Predicted protein"/>
    <property type="match status" value="1"/>
</dbReference>
<comment type="function">
    <text evidence="14">Putative Notch ligand involved in the mediation of Notch signaling.</text>
</comment>
<evidence type="ECO:0000313" key="19">
    <source>
        <dbReference type="Proteomes" id="UP000694867"/>
    </source>
</evidence>
<feature type="disulfide bond" evidence="13">
    <location>
        <begin position="202"/>
        <end position="214"/>
    </location>
</feature>
<dbReference type="PANTHER" id="PTHR24033">
    <property type="entry name" value="EGF-LIKE DOMAIN-CONTAINING PROTEIN"/>
    <property type="match status" value="1"/>
</dbReference>
<dbReference type="GO" id="GO:0007219">
    <property type="term" value="P:Notch signaling pathway"/>
    <property type="evidence" value="ECO:0007669"/>
    <property type="project" value="InterPro"/>
</dbReference>
<dbReference type="KEGG" id="goe:100909370"/>
<dbReference type="Pfam" id="PF07645">
    <property type="entry name" value="EGF_CA"/>
    <property type="match status" value="1"/>
</dbReference>
<dbReference type="Pfam" id="PF12661">
    <property type="entry name" value="hEGF"/>
    <property type="match status" value="2"/>
</dbReference>
<feature type="chain" id="PRO_5042473097" description="Delta-like protein" evidence="16">
    <location>
        <begin position="24"/>
        <end position="1206"/>
    </location>
</feature>
<evidence type="ECO:0000256" key="11">
    <source>
        <dbReference type="ARBA" id="ARBA00023180"/>
    </source>
</evidence>
<dbReference type="Gene3D" id="2.10.25.10">
    <property type="entry name" value="Laminin"/>
    <property type="match status" value="13"/>
</dbReference>
<dbReference type="FunFam" id="2.10.25.10:FF:000012">
    <property type="entry name" value="Delta-like protein"/>
    <property type="match status" value="2"/>
</dbReference>
<dbReference type="InterPro" id="IPR000742">
    <property type="entry name" value="EGF"/>
</dbReference>
<feature type="disulfide bond" evidence="12">
    <location>
        <begin position="419"/>
        <end position="428"/>
    </location>
</feature>
<dbReference type="InterPro" id="IPR001881">
    <property type="entry name" value="EGF-like_Ca-bd_dom"/>
</dbReference>
<evidence type="ECO:0000256" key="8">
    <source>
        <dbReference type="ARBA" id="ARBA00022989"/>
    </source>
</evidence>
<dbReference type="FunFam" id="2.10.25.10:FF:000100">
    <property type="entry name" value="neurogenic locus notch homolog protein 3"/>
    <property type="match status" value="1"/>
</dbReference>
<dbReference type="GO" id="GO:0042063">
    <property type="term" value="P:gliogenesis"/>
    <property type="evidence" value="ECO:0007669"/>
    <property type="project" value="UniProtKB-ARBA"/>
</dbReference>
<feature type="domain" description="EGF-like" evidence="17">
    <location>
        <begin position="299"/>
        <end position="337"/>
    </location>
</feature>
<proteinExistence type="inferred from homology"/>
<feature type="disulfide bond" evidence="12">
    <location>
        <begin position="834"/>
        <end position="843"/>
    </location>
</feature>
<feature type="disulfide bond" evidence="12">
    <location>
        <begin position="327"/>
        <end position="336"/>
    </location>
</feature>
<dbReference type="GO" id="GO:0005509">
    <property type="term" value="F:calcium ion binding"/>
    <property type="evidence" value="ECO:0007669"/>
    <property type="project" value="InterPro"/>
</dbReference>
<dbReference type="InterPro" id="IPR051830">
    <property type="entry name" value="NOTCH_homolog"/>
</dbReference>
<keyword evidence="7 14" id="KW-0677">Repeat</keyword>
<feature type="transmembrane region" description="Helical" evidence="15">
    <location>
        <begin position="1068"/>
        <end position="1089"/>
    </location>
</feature>
<keyword evidence="4 12" id="KW-0245">EGF-like domain</keyword>
<gene>
    <name evidence="20" type="primary">LOC100909370</name>
</gene>
<keyword evidence="11" id="KW-0325">Glycoprotein</keyword>
<feature type="domain" description="EGF-like" evidence="17">
    <location>
        <begin position="770"/>
        <end position="806"/>
    </location>
</feature>
<sequence>MHKCTRILSRLCLLSTLIVFATASRDQTSVFEVLITDLSHLNPTIYNGTCCEGSADRYGKCPINSLCNTYFRVCLQEFRRNATPEYRNCTLGETTSDVFRGFGSKTNRIDQQVALSVPIYHRWTETFTLVLDVLHRDRDVTDRRNDPLIDRVSYKANITSSLEFQGVDSRHGKGVYDTATVIYKIRVRCAENHFTKDCSKICYPRDDKYGHWSCDENGEKKCLDGWTDHHCERPVCEFCDADRSVCEAPGRCSCRPGWTGRNCSVCVPYPNCKHGSCAPGKPFTCECERNWGGALCDQDLDVCGRSQPCKNNGVCRNTNPDQYQCSCPDGFFGRNCELDGEMIKYYKPCVRGDGQPVCQNGGSCSEINNGTDFKCDCLPGWLGETCSNDISGRASCASNPCLNGGRCSPNSRGEAVCKCPRGWTGHNCQFDIDECAELEPCLHGSVCTNRMGSYSCTCAAGWEGTNCSLPADTCHQYRCLNGGTCFSNRGGWHCRCPEGFAGKQCEIKADPCQPDPCNGGTCAVLASGKHRCSACPENRFGRNCELTANGLRPQTKLEYDECVVAVSQPSSGRAEFIKTRVCGAHGRCVSSTDANKNPGEFACVCDAGYTGAACHININDCESSPCANGATCLDRVDDYSCVCRPGFTGERCEEMIDACTSSPCHRGECTAIEDDFICRCPQGFKGRHCNLTTSHCDENTCANGGTCQELGSSFVCVCPPDYIGHRCQRKRHLACESTPCKNGATCVNLENDEYQCWCPEGFTGPLCEHNVDDCLEATCFHNATCIDGINRFQCECLPGYSGADCRLDIDECASNPCHGGGTCKDLVNDYRCVCPPSRRGRNCEIMVVKPSPSACFYAKRKHLVGEVWSERHECSTCKCFEGSQVICERGLCELDECDSKDPYNSCPKAEEQCYSTANEPCFIPPCKPHAECRPTPNLKHIRPMSFTDRCGPEDISGCAARIALDFVPSADVTGFTVEAICAHVRRVLSSQPAPDLLVGCVAKSHREIEILVDSAQNDEQLVAALQADRLARTIKEGRTNSSILNAVHKVLVSEASQFKDLSESQKTVTAFLIATAVLVLLLLVAVLVCSYKIFSQKSPDSNIIMTKPYLRDAPSNLNNLRLPKMNNLGQEADVGSSRGKILNTMVNQEMKDFAFKASMNKVSKAVDIPQVPQERDCMDLRYEGCPKKSKRNATDGENSLGEVVWC</sequence>
<feature type="disulfide bond" evidence="13">
    <location>
        <begin position="189"/>
        <end position="198"/>
    </location>
</feature>
<feature type="disulfide bond" evidence="12">
    <location>
        <begin position="680"/>
        <end position="689"/>
    </location>
</feature>
<protein>
    <recommendedName>
        <fullName evidence="14">Delta-like protein</fullName>
    </recommendedName>
</protein>
<name>A0AAJ7L708_9ACAR</name>
<feature type="domain" description="EGF-like" evidence="17">
    <location>
        <begin position="617"/>
        <end position="653"/>
    </location>
</feature>
<dbReference type="GO" id="GO:0009952">
    <property type="term" value="P:anterior/posterior pattern specification"/>
    <property type="evidence" value="ECO:0007669"/>
    <property type="project" value="UniProtKB-ARBA"/>
</dbReference>
<dbReference type="FunFam" id="2.10.25.10:FF:000471">
    <property type="entry name" value="Protein lin-12"/>
    <property type="match status" value="1"/>
</dbReference>
<dbReference type="FunFam" id="2.10.25.10:FF:000472">
    <property type="entry name" value="Uncharacterized protein, isoform A"/>
    <property type="match status" value="1"/>
</dbReference>
<dbReference type="GeneID" id="100909370"/>
<dbReference type="Gene3D" id="2.60.40.3510">
    <property type="match status" value="1"/>
</dbReference>
<keyword evidence="5 14" id="KW-0812">Transmembrane</keyword>
<dbReference type="GO" id="GO:0046331">
    <property type="term" value="P:lateral inhibition"/>
    <property type="evidence" value="ECO:0007669"/>
    <property type="project" value="UniProtKB-ARBA"/>
</dbReference>
<feature type="domain" description="EGF-like" evidence="17">
    <location>
        <begin position="692"/>
        <end position="728"/>
    </location>
</feature>
<dbReference type="FunFam" id="2.10.25.140:FF:000001">
    <property type="entry name" value="Delta-like protein"/>
    <property type="match status" value="1"/>
</dbReference>
<dbReference type="GO" id="GO:0048666">
    <property type="term" value="P:neuron development"/>
    <property type="evidence" value="ECO:0007669"/>
    <property type="project" value="UniProtKB-ARBA"/>
</dbReference>
<dbReference type="Pfam" id="PF21700">
    <property type="entry name" value="EGF_DL_JAG"/>
    <property type="match status" value="1"/>
</dbReference>
<dbReference type="AlphaFoldDB" id="A0AAJ7L708"/>
<feature type="domain" description="EGF-like" evidence="17">
    <location>
        <begin position="570"/>
        <end position="615"/>
    </location>
</feature>
<dbReference type="PROSITE" id="PS01187">
    <property type="entry name" value="EGF_CA"/>
    <property type="match status" value="3"/>
</dbReference>
<dbReference type="InterPro" id="IPR011651">
    <property type="entry name" value="Notch_ligand_N"/>
</dbReference>
<evidence type="ECO:0000256" key="6">
    <source>
        <dbReference type="ARBA" id="ARBA00022729"/>
    </source>
</evidence>
<keyword evidence="9 14" id="KW-0472">Membrane</keyword>
<evidence type="ECO:0000256" key="10">
    <source>
        <dbReference type="ARBA" id="ARBA00023157"/>
    </source>
</evidence>
<dbReference type="GO" id="GO:0048018">
    <property type="term" value="F:receptor ligand activity"/>
    <property type="evidence" value="ECO:0007669"/>
    <property type="project" value="UniProtKB-ARBA"/>
</dbReference>
<dbReference type="PANTHER" id="PTHR24033:SF232">
    <property type="entry name" value="LAMININ SUBUNIT GAMMA-2-RELATED"/>
    <property type="match status" value="1"/>
</dbReference>
<evidence type="ECO:0000259" key="17">
    <source>
        <dbReference type="PROSITE" id="PS50026"/>
    </source>
</evidence>
<comment type="caution">
    <text evidence="12">Lacks conserved residue(s) required for the propagation of feature annotation.</text>
</comment>
<dbReference type="PROSITE" id="PS01186">
    <property type="entry name" value="EGF_2"/>
    <property type="match status" value="10"/>
</dbReference>
<feature type="domain" description="EGF-like" evidence="17">
    <location>
        <begin position="345"/>
        <end position="387"/>
    </location>
</feature>
<dbReference type="SMART" id="SM00051">
    <property type="entry name" value="DSL"/>
    <property type="match status" value="1"/>
</dbReference>
<evidence type="ECO:0000256" key="14">
    <source>
        <dbReference type="RuleBase" id="RU280815"/>
    </source>
</evidence>
<dbReference type="CDD" id="cd00054">
    <property type="entry name" value="EGF_CA"/>
    <property type="match status" value="9"/>
</dbReference>
<feature type="disulfide bond" evidence="13">
    <location>
        <begin position="222"/>
        <end position="231"/>
    </location>
</feature>
<dbReference type="Pfam" id="PF01414">
    <property type="entry name" value="DSL"/>
    <property type="match status" value="1"/>
</dbReference>
<dbReference type="FunFam" id="2.10.25.10:FF:000117">
    <property type="entry name" value="Delta-like protein"/>
    <property type="match status" value="1"/>
</dbReference>
<evidence type="ECO:0000256" key="16">
    <source>
        <dbReference type="SAM" id="SignalP"/>
    </source>
</evidence>
<dbReference type="Pfam" id="PF07657">
    <property type="entry name" value="MNNL"/>
    <property type="match status" value="1"/>
</dbReference>
<feature type="disulfide bond" evidence="12">
    <location>
        <begin position="718"/>
        <end position="727"/>
    </location>
</feature>
<feature type="domain" description="EGF-like" evidence="17">
    <location>
        <begin position="655"/>
        <end position="690"/>
    </location>
</feature>
<dbReference type="InterPro" id="IPR018097">
    <property type="entry name" value="EGF_Ca-bd_CS"/>
</dbReference>
<feature type="disulfide bond" evidence="12">
    <location>
        <begin position="358"/>
        <end position="375"/>
    </location>
</feature>
<dbReference type="SMART" id="SM00179">
    <property type="entry name" value="EGF_CA"/>
    <property type="match status" value="12"/>
</dbReference>
<evidence type="ECO:0000313" key="20">
    <source>
        <dbReference type="RefSeq" id="XP_018495761.1"/>
    </source>
</evidence>
<feature type="disulfide bond" evidence="12">
    <location>
        <begin position="796"/>
        <end position="805"/>
    </location>
</feature>
<comment type="similarity">
    <text evidence="2">Belongs to the NOTCH family.</text>
</comment>
<feature type="disulfide bond" evidence="12">
    <location>
        <begin position="496"/>
        <end position="505"/>
    </location>
</feature>
<feature type="disulfide bond" evidence="12">
    <location>
        <begin position="659"/>
        <end position="669"/>
    </location>
</feature>
<comment type="subcellular location">
    <subcellularLocation>
        <location evidence="1 14">Membrane</location>
        <topology evidence="1 14">Single-pass type I membrane protein</topology>
    </subcellularLocation>
</comment>
<evidence type="ECO:0000256" key="15">
    <source>
        <dbReference type="SAM" id="Phobius"/>
    </source>
</evidence>
<dbReference type="GO" id="GO:0048056">
    <property type="term" value="P:R3/R4 cell differentiation"/>
    <property type="evidence" value="ECO:0007669"/>
    <property type="project" value="UniProtKB-ARBA"/>
</dbReference>
<dbReference type="FunFam" id="2.10.25.10:FF:000294">
    <property type="entry name" value="Delta-like protein"/>
    <property type="match status" value="1"/>
</dbReference>
<dbReference type="PROSITE" id="PS51051">
    <property type="entry name" value="DSL"/>
    <property type="match status" value="1"/>
</dbReference>
<dbReference type="SUPFAM" id="SSF57196">
    <property type="entry name" value="EGF/Laminin"/>
    <property type="match status" value="6"/>
</dbReference>
<feature type="disulfide bond" evidence="12">
    <location>
        <begin position="643"/>
        <end position="652"/>
    </location>
</feature>
<dbReference type="InterPro" id="IPR049883">
    <property type="entry name" value="NOTCH1_EGF-like"/>
</dbReference>
<dbReference type="InterPro" id="IPR013032">
    <property type="entry name" value="EGF-like_CS"/>
</dbReference>
<dbReference type="RefSeq" id="XP_018495761.1">
    <property type="nucleotide sequence ID" value="XM_018640245.1"/>
</dbReference>
<feature type="disulfide bond" evidence="12">
    <location>
        <begin position="377"/>
        <end position="386"/>
    </location>
</feature>
<reference evidence="20" key="1">
    <citation type="submission" date="2025-08" db="UniProtKB">
        <authorList>
            <consortium name="RefSeq"/>
        </authorList>
    </citation>
    <scope>IDENTIFICATION</scope>
</reference>
<keyword evidence="8 14" id="KW-1133">Transmembrane helix</keyword>
<feature type="domain" description="EGF-like" evidence="17">
    <location>
        <begin position="431"/>
        <end position="468"/>
    </location>
</feature>
<keyword evidence="6 14" id="KW-0732">Signal</keyword>
<dbReference type="InterPro" id="IPR000152">
    <property type="entry name" value="EGF-type_Asp/Asn_hydroxyl_site"/>
</dbReference>
<dbReference type="GO" id="GO:0016318">
    <property type="term" value="P:ommatidial rotation"/>
    <property type="evidence" value="ECO:0007669"/>
    <property type="project" value="UniProtKB-ARBA"/>
</dbReference>
<feature type="disulfide bond" evidence="12">
    <location>
        <begin position="758"/>
        <end position="767"/>
    </location>
</feature>
<evidence type="ECO:0000256" key="1">
    <source>
        <dbReference type="ARBA" id="ARBA00004479"/>
    </source>
</evidence>
<dbReference type="GO" id="GO:0005886">
    <property type="term" value="C:plasma membrane"/>
    <property type="evidence" value="ECO:0007669"/>
    <property type="project" value="UniProtKB-ARBA"/>
</dbReference>
<dbReference type="SMART" id="SM00181">
    <property type="entry name" value="EGF"/>
    <property type="match status" value="16"/>
</dbReference>
<evidence type="ECO:0000256" key="9">
    <source>
        <dbReference type="ARBA" id="ARBA00023136"/>
    </source>
</evidence>
<dbReference type="InterPro" id="IPR009030">
    <property type="entry name" value="Growth_fac_rcpt_cys_sf"/>
</dbReference>
<dbReference type="Pfam" id="PF00008">
    <property type="entry name" value="EGF"/>
    <property type="match status" value="8"/>
</dbReference>
<feature type="domain" description="DSL" evidence="18">
    <location>
        <begin position="187"/>
        <end position="231"/>
    </location>
</feature>
<feature type="domain" description="EGF-like" evidence="17">
    <location>
        <begin position="470"/>
        <end position="506"/>
    </location>
</feature>
<keyword evidence="19" id="KW-1185">Reference proteome</keyword>
<evidence type="ECO:0000256" key="4">
    <source>
        <dbReference type="ARBA" id="ARBA00022536"/>
    </source>
</evidence>
<accession>A0AAJ7L708</accession>
<evidence type="ECO:0000259" key="18">
    <source>
        <dbReference type="PROSITE" id="PS51051"/>
    </source>
</evidence>
<dbReference type="PROSITE" id="PS00010">
    <property type="entry name" value="ASX_HYDROXYL"/>
    <property type="match status" value="4"/>
</dbReference>
<keyword evidence="10 12" id="KW-1015">Disulfide bond</keyword>
<dbReference type="InterPro" id="IPR001774">
    <property type="entry name" value="DSL"/>
</dbReference>
<dbReference type="SUPFAM" id="SSF57184">
    <property type="entry name" value="Growth factor receptor domain"/>
    <property type="match status" value="2"/>
</dbReference>
<organism evidence="19 20">
    <name type="scientific">Galendromus occidentalis</name>
    <name type="common">western predatory mite</name>
    <dbReference type="NCBI Taxonomy" id="34638"/>
    <lineage>
        <taxon>Eukaryota</taxon>
        <taxon>Metazoa</taxon>
        <taxon>Ecdysozoa</taxon>
        <taxon>Arthropoda</taxon>
        <taxon>Chelicerata</taxon>
        <taxon>Arachnida</taxon>
        <taxon>Acari</taxon>
        <taxon>Parasitiformes</taxon>
        <taxon>Mesostigmata</taxon>
        <taxon>Gamasina</taxon>
        <taxon>Phytoseioidea</taxon>
        <taxon>Phytoseiidae</taxon>
        <taxon>Typhlodrominae</taxon>
        <taxon>Galendromus</taxon>
    </lineage>
</organism>
<feature type="domain" description="EGF-like" evidence="17">
    <location>
        <begin position="392"/>
        <end position="429"/>
    </location>
</feature>
<keyword evidence="3 14" id="KW-0217">Developmental protein</keyword>
<evidence type="ECO:0000256" key="5">
    <source>
        <dbReference type="ARBA" id="ARBA00022692"/>
    </source>
</evidence>
<evidence type="ECO:0000256" key="3">
    <source>
        <dbReference type="ARBA" id="ARBA00022473"/>
    </source>
</evidence>
<dbReference type="PROSITE" id="PS50026">
    <property type="entry name" value="EGF_3"/>
    <property type="match status" value="12"/>
</dbReference>